<dbReference type="InterPro" id="IPR011063">
    <property type="entry name" value="TilS/TtcA_N"/>
</dbReference>
<dbReference type="Gene3D" id="3.40.50.620">
    <property type="entry name" value="HUPs"/>
    <property type="match status" value="1"/>
</dbReference>
<dbReference type="HAMAP" id="MF_01161">
    <property type="entry name" value="tRNA_Ile_lys_synt"/>
    <property type="match status" value="1"/>
</dbReference>
<dbReference type="InterPro" id="IPR015262">
    <property type="entry name" value="tRNA_Ile_lys_synt_subst-bd"/>
</dbReference>
<evidence type="ECO:0000256" key="3">
    <source>
        <dbReference type="ARBA" id="ARBA00022598"/>
    </source>
</evidence>
<feature type="domain" description="tRNA(Ile)-lysidine synthase substrate-binding" evidence="9">
    <location>
        <begin position="253"/>
        <end position="315"/>
    </location>
</feature>
<keyword evidence="6" id="KW-0067">ATP-binding</keyword>
<evidence type="ECO:0000313" key="10">
    <source>
        <dbReference type="EMBL" id="CAB4530013.1"/>
    </source>
</evidence>
<gene>
    <name evidence="10" type="ORF">UFOPK1358_00132</name>
    <name evidence="11" type="ORF">UFOPK2766_00849</name>
    <name evidence="12" type="ORF">UFOPK3519_01413</name>
</gene>
<dbReference type="InterPro" id="IPR012795">
    <property type="entry name" value="tRNA_Ile_lys_synt_N"/>
</dbReference>
<dbReference type="GO" id="GO:0008033">
    <property type="term" value="P:tRNA processing"/>
    <property type="evidence" value="ECO:0007669"/>
    <property type="project" value="UniProtKB-KW"/>
</dbReference>
<dbReference type="SUPFAM" id="SSF82829">
    <property type="entry name" value="MesJ substrate recognition domain-like"/>
    <property type="match status" value="1"/>
</dbReference>
<proteinExistence type="inferred from homology"/>
<dbReference type="InterPro" id="IPR012094">
    <property type="entry name" value="tRNA_Ile_lys_synt"/>
</dbReference>
<evidence type="ECO:0000256" key="2">
    <source>
        <dbReference type="ARBA" id="ARBA00022490"/>
    </source>
</evidence>
<evidence type="ECO:0000256" key="1">
    <source>
        <dbReference type="ARBA" id="ARBA00013267"/>
    </source>
</evidence>
<evidence type="ECO:0000259" key="8">
    <source>
        <dbReference type="Pfam" id="PF01171"/>
    </source>
</evidence>
<dbReference type="EC" id="6.3.4.19" evidence="1"/>
<dbReference type="GO" id="GO:0005737">
    <property type="term" value="C:cytoplasm"/>
    <property type="evidence" value="ECO:0007669"/>
    <property type="project" value="InterPro"/>
</dbReference>
<dbReference type="AlphaFoldDB" id="A0A6J6SUC9"/>
<feature type="domain" description="tRNA(Ile)-lysidine/2-thiocytidine synthase N-terminal" evidence="8">
    <location>
        <begin position="53"/>
        <end position="209"/>
    </location>
</feature>
<organism evidence="11">
    <name type="scientific">freshwater metagenome</name>
    <dbReference type="NCBI Taxonomy" id="449393"/>
    <lineage>
        <taxon>unclassified sequences</taxon>
        <taxon>metagenomes</taxon>
        <taxon>ecological metagenomes</taxon>
    </lineage>
</organism>
<protein>
    <recommendedName>
        <fullName evidence="1">tRNA(Ile)-lysidine synthetase</fullName>
        <ecNumber evidence="1">6.3.4.19</ecNumber>
    </recommendedName>
</protein>
<dbReference type="GO" id="GO:0005524">
    <property type="term" value="F:ATP binding"/>
    <property type="evidence" value="ECO:0007669"/>
    <property type="project" value="UniProtKB-KW"/>
</dbReference>
<dbReference type="InterPro" id="IPR014729">
    <property type="entry name" value="Rossmann-like_a/b/a_fold"/>
</dbReference>
<evidence type="ECO:0000313" key="12">
    <source>
        <dbReference type="EMBL" id="CAB4910964.1"/>
    </source>
</evidence>
<dbReference type="PANTHER" id="PTHR43033:SF1">
    <property type="entry name" value="TRNA(ILE)-LYSIDINE SYNTHASE-RELATED"/>
    <property type="match status" value="1"/>
</dbReference>
<dbReference type="Pfam" id="PF01171">
    <property type="entry name" value="ATP_bind_3"/>
    <property type="match status" value="1"/>
</dbReference>
<evidence type="ECO:0000259" key="9">
    <source>
        <dbReference type="Pfam" id="PF09179"/>
    </source>
</evidence>
<sequence>MDCSIGSGRDSGVSRTARQGATAATAASKLVAELLQRCEFPSAQPGVVQHLNCAVSGGADSTALLVLAVATGAQVTAHHVDHALRAGSDQEASLVAEVSERLGAKFVSLKAVVEPGGDLEARARAARREVLPADALYGHTADDQAETLMIRLMRGTGPAGLAGMRSLQHPLLGLRRSETELLCAELGVQPFSDPSNTDPRFVRNRVRHEVLPLLNTVSARDVTPLLCRLADLCAEQADLISTLAQTQDPTDAKQLAALPPPLAAEVLRLWWIRATGIGYPPDAAAIDRILCVAAGESVSCQVSSGWSVLRSGGRLSLQQDTASGTATVEAHE</sequence>
<comment type="catalytic activity">
    <reaction evidence="7">
        <text>cytidine(34) in tRNA(Ile2) + L-lysine + ATP = lysidine(34) in tRNA(Ile2) + AMP + diphosphate + H(+)</text>
        <dbReference type="Rhea" id="RHEA:43744"/>
        <dbReference type="Rhea" id="RHEA-COMP:10625"/>
        <dbReference type="Rhea" id="RHEA-COMP:10670"/>
        <dbReference type="ChEBI" id="CHEBI:15378"/>
        <dbReference type="ChEBI" id="CHEBI:30616"/>
        <dbReference type="ChEBI" id="CHEBI:32551"/>
        <dbReference type="ChEBI" id="CHEBI:33019"/>
        <dbReference type="ChEBI" id="CHEBI:82748"/>
        <dbReference type="ChEBI" id="CHEBI:83665"/>
        <dbReference type="ChEBI" id="CHEBI:456215"/>
        <dbReference type="EC" id="6.3.4.19"/>
    </reaction>
</comment>
<evidence type="ECO:0000256" key="6">
    <source>
        <dbReference type="ARBA" id="ARBA00022840"/>
    </source>
</evidence>
<evidence type="ECO:0000256" key="5">
    <source>
        <dbReference type="ARBA" id="ARBA00022741"/>
    </source>
</evidence>
<dbReference type="NCBIfam" id="TIGR02432">
    <property type="entry name" value="lysidine_TilS_N"/>
    <property type="match status" value="1"/>
</dbReference>
<evidence type="ECO:0000256" key="7">
    <source>
        <dbReference type="ARBA" id="ARBA00048539"/>
    </source>
</evidence>
<accession>A0A6J6SUC9</accession>
<keyword evidence="2" id="KW-0963">Cytoplasm</keyword>
<reference evidence="11" key="1">
    <citation type="submission" date="2020-05" db="EMBL/GenBank/DDBJ databases">
        <authorList>
            <person name="Chiriac C."/>
            <person name="Salcher M."/>
            <person name="Ghai R."/>
            <person name="Kavagutti S V."/>
        </authorList>
    </citation>
    <scope>NUCLEOTIDE SEQUENCE</scope>
</reference>
<dbReference type="SUPFAM" id="SSF52402">
    <property type="entry name" value="Adenine nucleotide alpha hydrolases-like"/>
    <property type="match status" value="1"/>
</dbReference>
<dbReference type="CDD" id="cd01992">
    <property type="entry name" value="TilS_N"/>
    <property type="match status" value="1"/>
</dbReference>
<name>A0A6J6SUC9_9ZZZZ</name>
<evidence type="ECO:0000313" key="11">
    <source>
        <dbReference type="EMBL" id="CAB4738217.1"/>
    </source>
</evidence>
<dbReference type="PANTHER" id="PTHR43033">
    <property type="entry name" value="TRNA(ILE)-LYSIDINE SYNTHASE-RELATED"/>
    <property type="match status" value="1"/>
</dbReference>
<dbReference type="EMBL" id="CAEZSF010000006">
    <property type="protein sequence ID" value="CAB4530013.1"/>
    <property type="molecule type" value="Genomic_DNA"/>
</dbReference>
<evidence type="ECO:0000256" key="4">
    <source>
        <dbReference type="ARBA" id="ARBA00022694"/>
    </source>
</evidence>
<dbReference type="GO" id="GO:0032267">
    <property type="term" value="F:tRNA(Ile)-lysidine synthase activity"/>
    <property type="evidence" value="ECO:0007669"/>
    <property type="project" value="UniProtKB-EC"/>
</dbReference>
<dbReference type="Pfam" id="PF09179">
    <property type="entry name" value="TilS"/>
    <property type="match status" value="1"/>
</dbReference>
<dbReference type="EMBL" id="CAFBMG010000131">
    <property type="protein sequence ID" value="CAB4910964.1"/>
    <property type="molecule type" value="Genomic_DNA"/>
</dbReference>
<dbReference type="EMBL" id="CAEZYU010000030">
    <property type="protein sequence ID" value="CAB4738217.1"/>
    <property type="molecule type" value="Genomic_DNA"/>
</dbReference>
<keyword evidence="3" id="KW-0436">Ligase</keyword>
<keyword evidence="4" id="KW-0819">tRNA processing</keyword>
<keyword evidence="5" id="KW-0547">Nucleotide-binding</keyword>